<organism evidence="1 2">
    <name type="scientific">Batillaria attramentaria</name>
    <dbReference type="NCBI Taxonomy" id="370345"/>
    <lineage>
        <taxon>Eukaryota</taxon>
        <taxon>Metazoa</taxon>
        <taxon>Spiralia</taxon>
        <taxon>Lophotrochozoa</taxon>
        <taxon>Mollusca</taxon>
        <taxon>Gastropoda</taxon>
        <taxon>Caenogastropoda</taxon>
        <taxon>Sorbeoconcha</taxon>
        <taxon>Cerithioidea</taxon>
        <taxon>Batillariidae</taxon>
        <taxon>Batillaria</taxon>
    </lineage>
</organism>
<gene>
    <name evidence="1" type="ORF">BaRGS_00016864</name>
</gene>
<dbReference type="EMBL" id="JACVVK020000109">
    <property type="protein sequence ID" value="KAK7491845.1"/>
    <property type="molecule type" value="Genomic_DNA"/>
</dbReference>
<sequence length="74" mass="7676">MTDGNSAPARLLLDVSNFVLGMKEGVGGGRILGTVPLGLCCGSAWLLQESGSQLNDVFAIAAVTVASSKERRLR</sequence>
<comment type="caution">
    <text evidence="1">The sequence shown here is derived from an EMBL/GenBank/DDBJ whole genome shotgun (WGS) entry which is preliminary data.</text>
</comment>
<dbReference type="AlphaFoldDB" id="A0ABD0KYE0"/>
<reference evidence="1 2" key="1">
    <citation type="journal article" date="2023" name="Sci. Data">
        <title>Genome assembly of the Korean intertidal mud-creeper Batillaria attramentaria.</title>
        <authorList>
            <person name="Patra A.K."/>
            <person name="Ho P.T."/>
            <person name="Jun S."/>
            <person name="Lee S.J."/>
            <person name="Kim Y."/>
            <person name="Won Y.J."/>
        </authorList>
    </citation>
    <scope>NUCLEOTIDE SEQUENCE [LARGE SCALE GENOMIC DNA]</scope>
    <source>
        <strain evidence="1">Wonlab-2016</strain>
    </source>
</reference>
<name>A0ABD0KYE0_9CAEN</name>
<dbReference type="Proteomes" id="UP001519460">
    <property type="component" value="Unassembled WGS sequence"/>
</dbReference>
<keyword evidence="2" id="KW-1185">Reference proteome</keyword>
<accession>A0ABD0KYE0</accession>
<protein>
    <submittedName>
        <fullName evidence="1">Uncharacterized protein</fullName>
    </submittedName>
</protein>
<evidence type="ECO:0000313" key="2">
    <source>
        <dbReference type="Proteomes" id="UP001519460"/>
    </source>
</evidence>
<proteinExistence type="predicted"/>
<evidence type="ECO:0000313" key="1">
    <source>
        <dbReference type="EMBL" id="KAK7491845.1"/>
    </source>
</evidence>